<evidence type="ECO:0000256" key="4">
    <source>
        <dbReference type="ARBA" id="ARBA00023136"/>
    </source>
</evidence>
<feature type="transmembrane region" description="Helical" evidence="5">
    <location>
        <begin position="68"/>
        <end position="87"/>
    </location>
</feature>
<accession>A0ABS0III0</accession>
<comment type="caution">
    <text evidence="7">The sequence shown here is derived from an EMBL/GenBank/DDBJ whole genome shotgun (WGS) entry which is preliminary data.</text>
</comment>
<keyword evidence="4 5" id="KW-0472">Membrane</keyword>
<evidence type="ECO:0000256" key="2">
    <source>
        <dbReference type="ARBA" id="ARBA00022692"/>
    </source>
</evidence>
<dbReference type="PANTHER" id="PTHR38480:SF1">
    <property type="entry name" value="SLR0254 PROTEIN"/>
    <property type="match status" value="1"/>
</dbReference>
<feature type="transmembrane region" description="Helical" evidence="5">
    <location>
        <begin position="25"/>
        <end position="47"/>
    </location>
</feature>
<evidence type="ECO:0000313" key="7">
    <source>
        <dbReference type="EMBL" id="MBF9238172.1"/>
    </source>
</evidence>
<dbReference type="Proteomes" id="UP000597617">
    <property type="component" value="Unassembled WGS sequence"/>
</dbReference>
<reference evidence="7 8" key="1">
    <citation type="submission" date="2020-11" db="EMBL/GenBank/DDBJ databases">
        <authorList>
            <person name="Kim M.K."/>
        </authorList>
    </citation>
    <scope>NUCLEOTIDE SEQUENCE [LARGE SCALE GENOMIC DNA]</scope>
    <source>
        <strain evidence="7 8">BT683</strain>
    </source>
</reference>
<feature type="transmembrane region" description="Helical" evidence="5">
    <location>
        <begin position="123"/>
        <end position="144"/>
    </location>
</feature>
<dbReference type="EMBL" id="JADQDQ010000005">
    <property type="protein sequence ID" value="MBF9238172.1"/>
    <property type="molecule type" value="Genomic_DNA"/>
</dbReference>
<dbReference type="Pfam" id="PF06271">
    <property type="entry name" value="RDD"/>
    <property type="match status" value="1"/>
</dbReference>
<keyword evidence="8" id="KW-1185">Reference proteome</keyword>
<feature type="domain" description="RDD" evidence="6">
    <location>
        <begin position="18"/>
        <end position="157"/>
    </location>
</feature>
<evidence type="ECO:0000256" key="3">
    <source>
        <dbReference type="ARBA" id="ARBA00022989"/>
    </source>
</evidence>
<organism evidence="7 8">
    <name type="scientific">Hymenobacter jeongseonensis</name>
    <dbReference type="NCBI Taxonomy" id="2791027"/>
    <lineage>
        <taxon>Bacteria</taxon>
        <taxon>Pseudomonadati</taxon>
        <taxon>Bacteroidota</taxon>
        <taxon>Cytophagia</taxon>
        <taxon>Cytophagales</taxon>
        <taxon>Hymenobacteraceae</taxon>
        <taxon>Hymenobacter</taxon>
    </lineage>
</organism>
<protein>
    <submittedName>
        <fullName evidence="7">RDD family protein</fullName>
    </submittedName>
</protein>
<keyword evidence="3 5" id="KW-1133">Transmembrane helix</keyword>
<evidence type="ECO:0000256" key="1">
    <source>
        <dbReference type="ARBA" id="ARBA00004141"/>
    </source>
</evidence>
<evidence type="ECO:0000256" key="5">
    <source>
        <dbReference type="SAM" id="Phobius"/>
    </source>
</evidence>
<proteinExistence type="predicted"/>
<name>A0ABS0III0_9BACT</name>
<evidence type="ECO:0000313" key="8">
    <source>
        <dbReference type="Proteomes" id="UP000597617"/>
    </source>
</evidence>
<dbReference type="RefSeq" id="WP_196282553.1">
    <property type="nucleotide sequence ID" value="NZ_JADQDQ010000005.1"/>
</dbReference>
<evidence type="ECO:0000259" key="6">
    <source>
        <dbReference type="Pfam" id="PF06271"/>
    </source>
</evidence>
<gene>
    <name evidence="7" type="ORF">I2I05_12275</name>
</gene>
<dbReference type="PANTHER" id="PTHR38480">
    <property type="entry name" value="SLR0254 PROTEIN"/>
    <property type="match status" value="1"/>
</dbReference>
<keyword evidence="2 5" id="KW-0812">Transmembrane</keyword>
<comment type="subcellular location">
    <subcellularLocation>
        <location evidence="1">Membrane</location>
        <topology evidence="1">Multi-pass membrane protein</topology>
    </subcellularLocation>
</comment>
<sequence>MSTIRVHTAQNVTLEYEVASLGDRIAAAIIDNVVLVAWGMAWALLFAALGDDSSSTSTPIDYRDPAGIIAIVLLVIIFLPYVCYNLICEVYFNGQSIGKKARNIKVMRLDGTAPRLGDYLLRWLLRIIDTGIFGGLVAIIAIAASGRGQRLGDMAAGTTVLKLRPVQPHALPNPTSEASTLPGYQAVFPQAAILADHDVALVRQLLHQATTRQNYQLINELANKVKGITGIQTDLPDEAFLHTVLRDHAHLAVAGR</sequence>
<dbReference type="InterPro" id="IPR010432">
    <property type="entry name" value="RDD"/>
</dbReference>